<sequence length="45" mass="5616">MIYFFLLFALSFNSAFYLRKIYRAYLDYLCNFMFKIAKIERLSRN</sequence>
<evidence type="ECO:0000313" key="2">
    <source>
        <dbReference type="Proteomes" id="UP000010077"/>
    </source>
</evidence>
<gene>
    <name evidence="1" type="ORF">A1OE_952</name>
</gene>
<proteinExistence type="predicted"/>
<reference evidence="1 2" key="1">
    <citation type="journal article" date="2012" name="Proc. Natl. Acad. Sci. U.S.A.">
        <title>Genome streamlining and chemical defense in a coral reef symbiosis.</title>
        <authorList>
            <person name="Kwan J.C."/>
            <person name="Donia M.S."/>
            <person name="Han A.W."/>
            <person name="Hirose E."/>
            <person name="Haygood M.G."/>
            <person name="Schmidt E.W."/>
        </authorList>
    </citation>
    <scope>NUCLEOTIDE SEQUENCE [LARGE SCALE GENOMIC DNA]</scope>
    <source>
        <strain evidence="1 2">L2</strain>
    </source>
</reference>
<dbReference type="STRING" id="1193729.A1OE_952"/>
<protein>
    <submittedName>
        <fullName evidence="1">Uncharacterized protein</fullName>
    </submittedName>
</protein>
<dbReference type="KEGG" id="thal:A1OE_952"/>
<dbReference type="EMBL" id="CP003539">
    <property type="protein sequence ID" value="AFX99134.1"/>
    <property type="molecule type" value="Genomic_DNA"/>
</dbReference>
<accession>K7YRF9</accession>
<dbReference type="HOGENOM" id="CLU_3197407_0_0_5"/>
<evidence type="ECO:0000313" key="1">
    <source>
        <dbReference type="EMBL" id="AFX99134.1"/>
    </source>
</evidence>
<keyword evidence="2" id="KW-1185">Reference proteome</keyword>
<organism evidence="1 2">
    <name type="scientific">Candidatus Endolissoclinum faulkneri L2</name>
    <dbReference type="NCBI Taxonomy" id="1193729"/>
    <lineage>
        <taxon>Bacteria</taxon>
        <taxon>Pseudomonadati</taxon>
        <taxon>Pseudomonadota</taxon>
        <taxon>Alphaproteobacteria</taxon>
        <taxon>Rhodospirillales</taxon>
        <taxon>Rhodospirillaceae</taxon>
        <taxon>Candidatus Endolissoclinum</taxon>
    </lineage>
</organism>
<dbReference type="Proteomes" id="UP000010077">
    <property type="component" value="Chromosome"/>
</dbReference>
<name>K7YRF9_9PROT</name>
<dbReference type="AlphaFoldDB" id="K7YRF9"/>